<dbReference type="SUPFAM" id="SSF53300">
    <property type="entry name" value="vWA-like"/>
    <property type="match status" value="1"/>
</dbReference>
<organism evidence="1 2">
    <name type="scientific">Rotaria sordida</name>
    <dbReference type="NCBI Taxonomy" id="392033"/>
    <lineage>
        <taxon>Eukaryota</taxon>
        <taxon>Metazoa</taxon>
        <taxon>Spiralia</taxon>
        <taxon>Gnathifera</taxon>
        <taxon>Rotifera</taxon>
        <taxon>Eurotatoria</taxon>
        <taxon>Bdelloidea</taxon>
        <taxon>Philodinida</taxon>
        <taxon>Philodinidae</taxon>
        <taxon>Rotaria</taxon>
    </lineage>
</organism>
<sequence>MLITIEVISKVLDHLKPNDRLAVVTFNSQALVIQPMTKLSELNIKQLKYDLSTIRADGGTNMSAGIDC</sequence>
<dbReference type="Proteomes" id="UP000663836">
    <property type="component" value="Unassembled WGS sequence"/>
</dbReference>
<dbReference type="Gene3D" id="3.40.50.410">
    <property type="entry name" value="von Willebrand factor, type A domain"/>
    <property type="match status" value="1"/>
</dbReference>
<proteinExistence type="predicted"/>
<dbReference type="EMBL" id="CAJOBD010032878">
    <property type="protein sequence ID" value="CAF4290937.1"/>
    <property type="molecule type" value="Genomic_DNA"/>
</dbReference>
<feature type="non-terminal residue" evidence="1">
    <location>
        <position position="68"/>
    </location>
</feature>
<evidence type="ECO:0000313" key="2">
    <source>
        <dbReference type="Proteomes" id="UP000663836"/>
    </source>
</evidence>
<comment type="caution">
    <text evidence="1">The sequence shown here is derived from an EMBL/GenBank/DDBJ whole genome shotgun (WGS) entry which is preliminary data.</text>
</comment>
<protein>
    <recommendedName>
        <fullName evidence="3">VWFA domain-containing protein</fullName>
    </recommendedName>
</protein>
<gene>
    <name evidence="1" type="ORF">JBS370_LOCUS40065</name>
</gene>
<dbReference type="AlphaFoldDB" id="A0A820HBD4"/>
<evidence type="ECO:0008006" key="3">
    <source>
        <dbReference type="Google" id="ProtNLM"/>
    </source>
</evidence>
<reference evidence="1" key="1">
    <citation type="submission" date="2021-02" db="EMBL/GenBank/DDBJ databases">
        <authorList>
            <person name="Nowell W R."/>
        </authorList>
    </citation>
    <scope>NUCLEOTIDE SEQUENCE</scope>
</reference>
<evidence type="ECO:0000313" key="1">
    <source>
        <dbReference type="EMBL" id="CAF4290937.1"/>
    </source>
</evidence>
<dbReference type="InterPro" id="IPR036465">
    <property type="entry name" value="vWFA_dom_sf"/>
</dbReference>
<accession>A0A820HBD4</accession>
<name>A0A820HBD4_9BILA</name>